<dbReference type="GO" id="GO:0003735">
    <property type="term" value="F:structural constituent of ribosome"/>
    <property type="evidence" value="ECO:0007669"/>
    <property type="project" value="InterPro"/>
</dbReference>
<dbReference type="CDD" id="cd00364">
    <property type="entry name" value="Ribosomal_uS17"/>
    <property type="match status" value="1"/>
</dbReference>
<evidence type="ECO:0000256" key="1">
    <source>
        <dbReference type="ARBA" id="ARBA00010254"/>
    </source>
</evidence>
<dbReference type="Proteomes" id="UP000030161">
    <property type="component" value="Unassembled WGS sequence"/>
</dbReference>
<dbReference type="GO" id="GO:0006412">
    <property type="term" value="P:translation"/>
    <property type="evidence" value="ECO:0007669"/>
    <property type="project" value="InterPro"/>
</dbReference>
<evidence type="ECO:0008006" key="6">
    <source>
        <dbReference type="Google" id="ProtNLM"/>
    </source>
</evidence>
<sequence length="246" mass="28909">MARQNFVGVVISQGKMTKTVKVRVQGRVYDKRVDKEILTRKDYLVHDEGSICKEGDIVRIESIPKISKRKAFAIAEIKVNKGQQFAAYEEMAKKQVKLEEEKEAKKFIEHREKFSKIITQLDDLKKMDKLTHEITSNIEEDHTKLIEEINQIKEKYNIKSWPTTESTVDLGLNEPIFSDEKEKRLYFIQYILNELMNNAKYEEIRKSIVESKLKKSMEEVSKSIQKNVVRRYLLDTRNECPVPLPQ</sequence>
<dbReference type="GO" id="GO:1990904">
    <property type="term" value="C:ribonucleoprotein complex"/>
    <property type="evidence" value="ECO:0007669"/>
    <property type="project" value="UniProtKB-KW"/>
</dbReference>
<dbReference type="PANTHER" id="PTHR10744">
    <property type="entry name" value="40S RIBOSOMAL PROTEIN S11 FAMILY MEMBER"/>
    <property type="match status" value="1"/>
</dbReference>
<evidence type="ECO:0000256" key="2">
    <source>
        <dbReference type="ARBA" id="ARBA00022980"/>
    </source>
</evidence>
<accession>A0AB34PTW8</accession>
<dbReference type="AlphaFoldDB" id="A0AB34PTW8"/>
<dbReference type="GO" id="GO:0005840">
    <property type="term" value="C:ribosome"/>
    <property type="evidence" value="ECO:0007669"/>
    <property type="project" value="UniProtKB-KW"/>
</dbReference>
<dbReference type="EMBL" id="AJIX01000024">
    <property type="protein sequence ID" value="KGR09828.1"/>
    <property type="molecule type" value="Genomic_DNA"/>
</dbReference>
<keyword evidence="2" id="KW-0689">Ribosomal protein</keyword>
<proteinExistence type="inferred from homology"/>
<protein>
    <recommendedName>
        <fullName evidence="6">Mitochondrial 37S ribosomal protein MRPS17</fullName>
    </recommendedName>
</protein>
<dbReference type="SMR" id="A0AB34PTW8"/>
<evidence type="ECO:0000256" key="3">
    <source>
        <dbReference type="ARBA" id="ARBA00023274"/>
    </source>
</evidence>
<comment type="caution">
    <text evidence="4">The sequence shown here is derived from an EMBL/GenBank/DDBJ whole genome shotgun (WGS) entry which is preliminary data.</text>
</comment>
<dbReference type="SUPFAM" id="SSF50249">
    <property type="entry name" value="Nucleic acid-binding proteins"/>
    <property type="match status" value="1"/>
</dbReference>
<gene>
    <name evidence="4" type="ORF">MG3_03331</name>
</gene>
<evidence type="ECO:0000313" key="4">
    <source>
        <dbReference type="EMBL" id="KGR09828.1"/>
    </source>
</evidence>
<comment type="similarity">
    <text evidence="1">Belongs to the universal ribosomal protein uS17 family.</text>
</comment>
<reference evidence="4 5" key="1">
    <citation type="submission" date="2013-12" db="EMBL/GenBank/DDBJ databases">
        <title>The Genome Sequence of Candida albicans P78048.</title>
        <authorList>
            <consortium name="The Broad Institute Genome Sequencing Platform"/>
            <consortium name="The Broad Institute Genome Sequencing Center for Infectious Disease"/>
            <person name="Cuomo C."/>
            <person name="Bennett R."/>
            <person name="Hirakawa M."/>
            <person name="Noverr M."/>
            <person name="Mitchell A."/>
            <person name="Young S.K."/>
            <person name="Zeng Q."/>
            <person name="Gargeya S."/>
            <person name="Fitzgerald M."/>
            <person name="Abouelleil A."/>
            <person name="Alvarado L."/>
            <person name="Berlin A.M."/>
            <person name="Chapman S.B."/>
            <person name="Dewar J."/>
            <person name="Goldberg J."/>
            <person name="Griggs A."/>
            <person name="Gujja S."/>
            <person name="Hansen M."/>
            <person name="Howarth C."/>
            <person name="Imamovic A."/>
            <person name="Larimer J."/>
            <person name="McCowan C."/>
            <person name="Murphy C."/>
            <person name="Pearson M."/>
            <person name="Priest M."/>
            <person name="Roberts A."/>
            <person name="Saif S."/>
            <person name="Shea T."/>
            <person name="Sykes S."/>
            <person name="Wortman J."/>
            <person name="Nusbaum C."/>
            <person name="Birren B."/>
        </authorList>
    </citation>
    <scope>NUCLEOTIDE SEQUENCE [LARGE SCALE GENOMIC DNA]</scope>
    <source>
        <strain evidence="4 5">P78048</strain>
    </source>
</reference>
<dbReference type="PANTHER" id="PTHR10744:SF1">
    <property type="entry name" value="SMALL RIBOSOMAL SUBUNIT PROTEIN US17M"/>
    <property type="match status" value="1"/>
</dbReference>
<dbReference type="InterPro" id="IPR012340">
    <property type="entry name" value="NA-bd_OB-fold"/>
</dbReference>
<dbReference type="Pfam" id="PF00366">
    <property type="entry name" value="Ribosomal_S17"/>
    <property type="match status" value="1"/>
</dbReference>
<dbReference type="GO" id="GO:0005739">
    <property type="term" value="C:mitochondrion"/>
    <property type="evidence" value="ECO:0007669"/>
    <property type="project" value="TreeGrafter"/>
</dbReference>
<organism evidence="4 5">
    <name type="scientific">Candida albicans P78048</name>
    <dbReference type="NCBI Taxonomy" id="1094989"/>
    <lineage>
        <taxon>Eukaryota</taxon>
        <taxon>Fungi</taxon>
        <taxon>Dikarya</taxon>
        <taxon>Ascomycota</taxon>
        <taxon>Saccharomycotina</taxon>
        <taxon>Pichiomycetes</taxon>
        <taxon>Debaryomycetaceae</taxon>
        <taxon>Candida/Lodderomyces clade</taxon>
        <taxon>Candida</taxon>
    </lineage>
</organism>
<name>A0AB34PTW8_CANAX</name>
<keyword evidence="3" id="KW-0687">Ribonucleoprotein</keyword>
<evidence type="ECO:0000313" key="5">
    <source>
        <dbReference type="Proteomes" id="UP000030161"/>
    </source>
</evidence>
<dbReference type="Gene3D" id="2.40.50.140">
    <property type="entry name" value="Nucleic acid-binding proteins"/>
    <property type="match status" value="1"/>
</dbReference>
<dbReference type="InterPro" id="IPR000266">
    <property type="entry name" value="Ribosomal_uS17"/>
</dbReference>